<accession>Q1K1E4</accession>
<keyword evidence="3" id="KW-0732">Signal</keyword>
<dbReference type="PANTHER" id="PTHR30290">
    <property type="entry name" value="PERIPLASMIC BINDING COMPONENT OF ABC TRANSPORTER"/>
    <property type="match status" value="1"/>
</dbReference>
<comment type="similarity">
    <text evidence="1">Belongs to the bacterial solute-binding protein 5 family.</text>
</comment>
<evidence type="ECO:0000256" key="1">
    <source>
        <dbReference type="ARBA" id="ARBA00005695"/>
    </source>
</evidence>
<dbReference type="Proteomes" id="UP000005695">
    <property type="component" value="Unassembled WGS sequence"/>
</dbReference>
<evidence type="ECO:0000313" key="5">
    <source>
        <dbReference type="EMBL" id="EAT16444.1"/>
    </source>
</evidence>
<proteinExistence type="inferred from homology"/>
<protein>
    <submittedName>
        <fullName evidence="5">Extracellular solute-binding protein, family 5</fullName>
    </submittedName>
</protein>
<dbReference type="GO" id="GO:0015833">
    <property type="term" value="P:peptide transport"/>
    <property type="evidence" value="ECO:0007669"/>
    <property type="project" value="TreeGrafter"/>
</dbReference>
<reference evidence="5" key="2">
    <citation type="submission" date="2006-05" db="EMBL/GenBank/DDBJ databases">
        <title>Sequencing of the draft genome and assembly of Desulfuromonas acetoxidans DSM 684.</title>
        <authorList>
            <consortium name="US DOE Joint Genome Institute (JGI-PGF)"/>
            <person name="Copeland A."/>
            <person name="Lucas S."/>
            <person name="Lapidus A."/>
            <person name="Barry K."/>
            <person name="Detter J.C."/>
            <person name="Glavina del Rio T."/>
            <person name="Hammon N."/>
            <person name="Israni S."/>
            <person name="Dalin E."/>
            <person name="Tice H."/>
            <person name="Bruce D."/>
            <person name="Pitluck S."/>
            <person name="Richardson P."/>
        </authorList>
    </citation>
    <scope>NUCLEOTIDE SEQUENCE [LARGE SCALE GENOMIC DNA]</scope>
    <source>
        <strain evidence="5">DSM 684</strain>
    </source>
</reference>
<dbReference type="PANTHER" id="PTHR30290:SF38">
    <property type="entry name" value="D,D-DIPEPTIDE-BINDING PERIPLASMIC PROTEIN DDPA-RELATED"/>
    <property type="match status" value="1"/>
</dbReference>
<evidence type="ECO:0000259" key="4">
    <source>
        <dbReference type="Pfam" id="PF00496"/>
    </source>
</evidence>
<reference evidence="5" key="1">
    <citation type="submission" date="2006-05" db="EMBL/GenBank/DDBJ databases">
        <title>Annotation of the draft genome assembly of Desulfuromonas acetoxidans DSM 684.</title>
        <authorList>
            <consortium name="US DOE Joint Genome Institute (JGI-ORNL)"/>
            <person name="Larimer F."/>
            <person name="Land M."/>
            <person name="Hauser L."/>
        </authorList>
    </citation>
    <scope>NUCLEOTIDE SEQUENCE [LARGE SCALE GENOMIC DNA]</scope>
    <source>
        <strain evidence="5">DSM 684</strain>
    </source>
</reference>
<dbReference type="AlphaFoldDB" id="Q1K1E4"/>
<dbReference type="GO" id="GO:0030288">
    <property type="term" value="C:outer membrane-bounded periplasmic space"/>
    <property type="evidence" value="ECO:0007669"/>
    <property type="project" value="UniProtKB-ARBA"/>
</dbReference>
<dbReference type="InterPro" id="IPR000914">
    <property type="entry name" value="SBP_5_dom"/>
</dbReference>
<dbReference type="Gene3D" id="3.40.190.10">
    <property type="entry name" value="Periplasmic binding protein-like II"/>
    <property type="match status" value="1"/>
</dbReference>
<organism evidence="5 6">
    <name type="scientific">Desulfuromonas acetoxidans (strain DSM 684 / 11070)</name>
    <dbReference type="NCBI Taxonomy" id="281689"/>
    <lineage>
        <taxon>Bacteria</taxon>
        <taxon>Pseudomonadati</taxon>
        <taxon>Thermodesulfobacteriota</taxon>
        <taxon>Desulfuromonadia</taxon>
        <taxon>Desulfuromonadales</taxon>
        <taxon>Desulfuromonadaceae</taxon>
        <taxon>Desulfuromonas</taxon>
    </lineage>
</organism>
<dbReference type="InterPro" id="IPR030678">
    <property type="entry name" value="Peptide/Ni-bd"/>
</dbReference>
<dbReference type="EMBL" id="AAEW02000005">
    <property type="protein sequence ID" value="EAT16444.1"/>
    <property type="molecule type" value="Genomic_DNA"/>
</dbReference>
<dbReference type="PIRSF" id="PIRSF002741">
    <property type="entry name" value="MppA"/>
    <property type="match status" value="1"/>
</dbReference>
<gene>
    <name evidence="5" type="ORF">Dace_1908</name>
</gene>
<sequence>MSHRTIFKFTSEPLVLSRRLIIWGLLIMVLLMVGCRQQDVLLEKEGDDTTPVPGDTIITGTIADASNLLPMLSTDSASTEVSSAIYNGLIRYNKDLEFEGDLAESWQVSDDGLEIVFHLRHDVRWHDGAPFTSADVLFTYQLLIDPETPTAYSERYKQVTEALAPDPYTFIVRYKKPLASALISWGMGIHPKHLLEGQEIATSPLARAPIGTGPYRFVEWLQGEKIVLERNEDYFEGAPYIKRIVFRIIPDLTTMFLELQSGGLDKMGLTPLQYARQTKAPGFVRRFNKYRYPAFSYTYLGYNLNKPMFQDRRVRQALSYAINKQELVDGVLLGLGQPANGPYKPGSWPNNAKIKPYPYDPAKAKTLLDEAGWSDHDGDGIRDKDGTPLAFTMITNQGNDQRIKSGEIIQRRFQEIGVDAKLRVIEWASLLKEFINPGNFDVTIMAWTVPIDPDAYNVWHSSKTGPNGLNFIGFKNDRVDELLEQGRSTFDQAERKKIYDEFQEILAEEQPYTFLFVPDSLPVVARRFHGIEEAPSGIMHNFIRWYVPEALQKYQR</sequence>
<dbReference type="GO" id="GO:1904680">
    <property type="term" value="F:peptide transmembrane transporter activity"/>
    <property type="evidence" value="ECO:0007669"/>
    <property type="project" value="TreeGrafter"/>
</dbReference>
<dbReference type="FunFam" id="3.10.105.10:FF:000006">
    <property type="entry name" value="Peptide ABC transporter substrate-binding protein"/>
    <property type="match status" value="1"/>
</dbReference>
<evidence type="ECO:0000256" key="3">
    <source>
        <dbReference type="ARBA" id="ARBA00022729"/>
    </source>
</evidence>
<evidence type="ECO:0000313" key="6">
    <source>
        <dbReference type="Proteomes" id="UP000005695"/>
    </source>
</evidence>
<dbReference type="Gene3D" id="3.90.76.10">
    <property type="entry name" value="Dipeptide-binding Protein, Domain 1"/>
    <property type="match status" value="1"/>
</dbReference>
<evidence type="ECO:0000256" key="2">
    <source>
        <dbReference type="ARBA" id="ARBA00022448"/>
    </source>
</evidence>
<keyword evidence="6" id="KW-1185">Reference proteome</keyword>
<feature type="domain" description="Solute-binding protein family 5" evidence="4">
    <location>
        <begin position="97"/>
        <end position="464"/>
    </location>
</feature>
<dbReference type="InterPro" id="IPR039424">
    <property type="entry name" value="SBP_5"/>
</dbReference>
<keyword evidence="2" id="KW-0813">Transport</keyword>
<dbReference type="Gene3D" id="3.10.105.10">
    <property type="entry name" value="Dipeptide-binding Protein, Domain 3"/>
    <property type="match status" value="1"/>
</dbReference>
<dbReference type="Pfam" id="PF00496">
    <property type="entry name" value="SBP_bac_5"/>
    <property type="match status" value="1"/>
</dbReference>
<dbReference type="GO" id="GO:0043190">
    <property type="term" value="C:ATP-binding cassette (ABC) transporter complex"/>
    <property type="evidence" value="ECO:0007669"/>
    <property type="project" value="InterPro"/>
</dbReference>
<dbReference type="CDD" id="cd08514">
    <property type="entry name" value="PBP2_AppA_like"/>
    <property type="match status" value="1"/>
</dbReference>
<name>Q1K1E4_DESA6</name>
<dbReference type="PROSITE" id="PS51257">
    <property type="entry name" value="PROKAR_LIPOPROTEIN"/>
    <property type="match status" value="1"/>
</dbReference>
<comment type="caution">
    <text evidence="5">The sequence shown here is derived from an EMBL/GenBank/DDBJ whole genome shotgun (WGS) entry which is preliminary data.</text>
</comment>
<dbReference type="RefSeq" id="WP_005999121.1">
    <property type="nucleotide sequence ID" value="NZ_AAEW02000005.1"/>
</dbReference>
<dbReference type="SUPFAM" id="SSF53850">
    <property type="entry name" value="Periplasmic binding protein-like II"/>
    <property type="match status" value="1"/>
</dbReference>